<keyword evidence="2" id="KW-0812">Transmembrane</keyword>
<dbReference type="InterPro" id="IPR029058">
    <property type="entry name" value="AB_hydrolase_fold"/>
</dbReference>
<dbReference type="Proteomes" id="UP001595859">
    <property type="component" value="Unassembled WGS sequence"/>
</dbReference>
<proteinExistence type="inferred from homology"/>
<evidence type="ECO:0000259" key="3">
    <source>
        <dbReference type="Pfam" id="PF00975"/>
    </source>
</evidence>
<comment type="caution">
    <text evidence="4">The sequence shown here is derived from an EMBL/GenBank/DDBJ whole genome shotgun (WGS) entry which is preliminary data.</text>
</comment>
<dbReference type="RefSeq" id="WP_378058079.1">
    <property type="nucleotide sequence ID" value="NZ_JBHSIS010000009.1"/>
</dbReference>
<feature type="transmembrane region" description="Helical" evidence="2">
    <location>
        <begin position="89"/>
        <end position="106"/>
    </location>
</feature>
<evidence type="ECO:0000313" key="5">
    <source>
        <dbReference type="Proteomes" id="UP001595859"/>
    </source>
</evidence>
<keyword evidence="5" id="KW-1185">Reference proteome</keyword>
<dbReference type="Gene3D" id="3.40.50.1820">
    <property type="entry name" value="alpha/beta hydrolase"/>
    <property type="match status" value="1"/>
</dbReference>
<protein>
    <submittedName>
        <fullName evidence="4">Thioesterase II family protein</fullName>
    </submittedName>
</protein>
<gene>
    <name evidence="4" type="ORF">ACFPCV_21650</name>
</gene>
<dbReference type="InterPro" id="IPR001031">
    <property type="entry name" value="Thioesterase"/>
</dbReference>
<keyword evidence="2" id="KW-0472">Membrane</keyword>
<dbReference type="PANTHER" id="PTHR11487:SF0">
    <property type="entry name" value="S-ACYL FATTY ACID SYNTHASE THIOESTERASE, MEDIUM CHAIN"/>
    <property type="match status" value="1"/>
</dbReference>
<accession>A0ABV9S655</accession>
<evidence type="ECO:0000313" key="4">
    <source>
        <dbReference type="EMBL" id="MFC4856116.1"/>
    </source>
</evidence>
<dbReference type="EMBL" id="JBHSIS010000009">
    <property type="protein sequence ID" value="MFC4856116.1"/>
    <property type="molecule type" value="Genomic_DNA"/>
</dbReference>
<organism evidence="4 5">
    <name type="scientific">Actinophytocola glycyrrhizae</name>
    <dbReference type="NCBI Taxonomy" id="2044873"/>
    <lineage>
        <taxon>Bacteria</taxon>
        <taxon>Bacillati</taxon>
        <taxon>Actinomycetota</taxon>
        <taxon>Actinomycetes</taxon>
        <taxon>Pseudonocardiales</taxon>
        <taxon>Pseudonocardiaceae</taxon>
    </lineage>
</organism>
<evidence type="ECO:0000256" key="1">
    <source>
        <dbReference type="ARBA" id="ARBA00007169"/>
    </source>
</evidence>
<dbReference type="PANTHER" id="PTHR11487">
    <property type="entry name" value="THIOESTERASE"/>
    <property type="match status" value="1"/>
</dbReference>
<dbReference type="InterPro" id="IPR012223">
    <property type="entry name" value="TEII"/>
</dbReference>
<dbReference type="Pfam" id="PF00975">
    <property type="entry name" value="Thioesterase"/>
    <property type="match status" value="1"/>
</dbReference>
<dbReference type="SUPFAM" id="SSF53474">
    <property type="entry name" value="alpha/beta-Hydrolases"/>
    <property type="match status" value="1"/>
</dbReference>
<reference evidence="5" key="1">
    <citation type="journal article" date="2019" name="Int. J. Syst. Evol. Microbiol.">
        <title>The Global Catalogue of Microorganisms (GCM) 10K type strain sequencing project: providing services to taxonomists for standard genome sequencing and annotation.</title>
        <authorList>
            <consortium name="The Broad Institute Genomics Platform"/>
            <consortium name="The Broad Institute Genome Sequencing Center for Infectious Disease"/>
            <person name="Wu L."/>
            <person name="Ma J."/>
        </authorList>
    </citation>
    <scope>NUCLEOTIDE SEQUENCE [LARGE SCALE GENOMIC DNA]</scope>
    <source>
        <strain evidence="5">ZS-22-S1</strain>
    </source>
</reference>
<name>A0ABV9S655_9PSEU</name>
<sequence length="262" mass="27740">MTFAITHLSRVDRSSAVGTAYGHHYLLLPPAGGGLATLRASADAACGREVWGVEYPGRGVRSTDPPFRAVTEVADQIMRELTDRFTKRVLGRLVLVGLSMGAFVAFEVACRLPMASGTAPAALVVIGATAPHRRDPAKYAATDDETLGRLLESDGLVAGFRSAPEAWAYALDLLRTDLLATIRYRAPAGTRAPCPLAALCGADDPSVTSVADATEAWRTWTTGPFTTLVVSGGHLGLLSGDRSAEFWSLVEQAERKVMGAAR</sequence>
<evidence type="ECO:0000256" key="2">
    <source>
        <dbReference type="SAM" id="Phobius"/>
    </source>
</evidence>
<feature type="domain" description="Thioesterase" evidence="3">
    <location>
        <begin position="27"/>
        <end position="250"/>
    </location>
</feature>
<keyword evidence="2" id="KW-1133">Transmembrane helix</keyword>
<comment type="similarity">
    <text evidence="1">Belongs to the thioesterase family.</text>
</comment>